<dbReference type="EMBL" id="UINC01039851">
    <property type="protein sequence ID" value="SVB38930.1"/>
    <property type="molecule type" value="Genomic_DNA"/>
</dbReference>
<feature type="non-terminal residue" evidence="1">
    <location>
        <position position="66"/>
    </location>
</feature>
<name>A0A382DKD5_9ZZZZ</name>
<dbReference type="SUPFAM" id="SSF51338">
    <property type="entry name" value="Composite domain of metallo-dependent hydrolases"/>
    <property type="match status" value="1"/>
</dbReference>
<accession>A0A382DKD5</accession>
<dbReference type="AlphaFoldDB" id="A0A382DKD5"/>
<organism evidence="1">
    <name type="scientific">marine metagenome</name>
    <dbReference type="NCBI Taxonomy" id="408172"/>
    <lineage>
        <taxon>unclassified sequences</taxon>
        <taxon>metagenomes</taxon>
        <taxon>ecological metagenomes</taxon>
    </lineage>
</organism>
<gene>
    <name evidence="1" type="ORF">METZ01_LOCUS191784</name>
</gene>
<sequence length="66" mass="6980">MNSLLVNNADIVITMDAGRSKIHGGGLFVRDHVIEQLGTNDELPTVADQVIDATGMAILPGLVNTH</sequence>
<reference evidence="1" key="1">
    <citation type="submission" date="2018-05" db="EMBL/GenBank/DDBJ databases">
        <authorList>
            <person name="Lanie J.A."/>
            <person name="Ng W.-L."/>
            <person name="Kazmierczak K.M."/>
            <person name="Andrzejewski T.M."/>
            <person name="Davidsen T.M."/>
            <person name="Wayne K.J."/>
            <person name="Tettelin H."/>
            <person name="Glass J.I."/>
            <person name="Rusch D."/>
            <person name="Podicherti R."/>
            <person name="Tsui H.-C.T."/>
            <person name="Winkler M.E."/>
        </authorList>
    </citation>
    <scope>NUCLEOTIDE SEQUENCE</scope>
</reference>
<evidence type="ECO:0000313" key="1">
    <source>
        <dbReference type="EMBL" id="SVB38930.1"/>
    </source>
</evidence>
<dbReference type="InterPro" id="IPR011059">
    <property type="entry name" value="Metal-dep_hydrolase_composite"/>
</dbReference>
<proteinExistence type="predicted"/>
<dbReference type="Gene3D" id="2.30.40.10">
    <property type="entry name" value="Urease, subunit C, domain 1"/>
    <property type="match status" value="1"/>
</dbReference>
<dbReference type="GO" id="GO:0016810">
    <property type="term" value="F:hydrolase activity, acting on carbon-nitrogen (but not peptide) bonds"/>
    <property type="evidence" value="ECO:0007669"/>
    <property type="project" value="InterPro"/>
</dbReference>
<protein>
    <recommendedName>
        <fullName evidence="2">Amidohydrolase-related domain-containing protein</fullName>
    </recommendedName>
</protein>
<evidence type="ECO:0008006" key="2">
    <source>
        <dbReference type="Google" id="ProtNLM"/>
    </source>
</evidence>